<evidence type="ECO:0000256" key="8">
    <source>
        <dbReference type="SAM" id="Phobius"/>
    </source>
</evidence>
<dbReference type="KEGG" id="mgm:Mmc1_3385"/>
<evidence type="ECO:0000256" key="5">
    <source>
        <dbReference type="ARBA" id="ARBA00022692"/>
    </source>
</evidence>
<evidence type="ECO:0000256" key="2">
    <source>
        <dbReference type="ARBA" id="ARBA00010942"/>
    </source>
</evidence>
<evidence type="ECO:0000256" key="4">
    <source>
        <dbReference type="ARBA" id="ARBA00022475"/>
    </source>
</evidence>
<evidence type="ECO:0000256" key="6">
    <source>
        <dbReference type="ARBA" id="ARBA00022989"/>
    </source>
</evidence>
<name>A0LD28_MAGMM</name>
<feature type="transmembrane region" description="Helical" evidence="8">
    <location>
        <begin position="449"/>
        <end position="476"/>
    </location>
</feature>
<feature type="transmembrane region" description="Helical" evidence="8">
    <location>
        <begin position="886"/>
        <end position="903"/>
    </location>
</feature>
<feature type="transmembrane region" description="Helical" evidence="8">
    <location>
        <begin position="403"/>
        <end position="428"/>
    </location>
</feature>
<evidence type="ECO:0000313" key="10">
    <source>
        <dbReference type="Proteomes" id="UP000002586"/>
    </source>
</evidence>
<organism evidence="9 10">
    <name type="scientific">Magnetococcus marinus (strain ATCC BAA-1437 / JCM 17883 / MC-1)</name>
    <dbReference type="NCBI Taxonomy" id="156889"/>
    <lineage>
        <taxon>Bacteria</taxon>
        <taxon>Pseudomonadati</taxon>
        <taxon>Pseudomonadota</taxon>
        <taxon>Magnetococcia</taxon>
        <taxon>Magnetococcales</taxon>
        <taxon>Magnetococcaceae</taxon>
        <taxon>Magnetococcus</taxon>
    </lineage>
</organism>
<dbReference type="SUPFAM" id="SSF82714">
    <property type="entry name" value="Multidrug efflux transporter AcrB TolC docking domain, DN and DC subdomains"/>
    <property type="match status" value="2"/>
</dbReference>
<dbReference type="GO" id="GO:0042910">
    <property type="term" value="F:xenobiotic transmembrane transporter activity"/>
    <property type="evidence" value="ECO:0007669"/>
    <property type="project" value="TreeGrafter"/>
</dbReference>
<dbReference type="GO" id="GO:0008324">
    <property type="term" value="F:monoatomic cation transmembrane transporter activity"/>
    <property type="evidence" value="ECO:0007669"/>
    <property type="project" value="InterPro"/>
</dbReference>
<feature type="transmembrane region" description="Helical" evidence="8">
    <location>
        <begin position="547"/>
        <end position="566"/>
    </location>
</feature>
<keyword evidence="4" id="KW-1003">Cell membrane</keyword>
<dbReference type="Pfam" id="PF00873">
    <property type="entry name" value="ACR_tran"/>
    <property type="match status" value="1"/>
</dbReference>
<comment type="similarity">
    <text evidence="2">Belongs to the resistance-nodulation-cell division (RND) (TC 2.A.6) family.</text>
</comment>
<keyword evidence="5 8" id="KW-0812">Transmembrane</keyword>
<dbReference type="eggNOG" id="COG3696">
    <property type="taxonomic scope" value="Bacteria"/>
</dbReference>
<sequence length="1061" mass="116263">MADTPHTPPSAGHDPTQSMIARLIEWSIHHQLIVVILTLGLAVAGVLAVQRTPLDAIPDLSDTQVIIRTEFPGQAPQIVEDLVTYPLSTTLLGLPKTQAVRGFSMFGTSFVYVIFQDGVDMYWARSRVAEALATVQKDLPDKATPRMGPDATGVGWIFQYALVDPTGQHDLAELRALQDWFLKFELATVPGVSEVASVGGFVREYQVRIDPNRLRAFDVPLSRVQQAVKAASLEVGGRVLERAETELMIRSKGYVTSLHDLQQVVVYAKNGRPVLLTDVARVVEGPELRRGVVELNGEGEVVGGIVVMRSGENALTVIEAVQAKLAQLRPGLPAGVEIRTVYDRAPLIRDAVDYLKHKLLEEGLVVALVCLVFLLHVRSALVAIITLPLGILGAFILMSSQGITANIMSLGGIAIAIGAMVDASIVMVENAHRKLSDLPQPRSAAARRQALIVAAQEVGPGLFFSLLIITVSFLPVFALTGESHRLFAPLAYTKTYAMAFASILSVTIVPILMVWLIRGRIFKELSNPLNRLFVGLYRPILRLALHLRWFTLLLAVVGLMSLQIPLKNLGSEFMPALYEGELLYMPTTLPGVSIGKAKEILAQTNRLIMTVPEVERVFGKLGRADTATDPAPISMIESWIKLKPKAQWRTGLDVEGLIKELDQRVKLPGLVNSWGYPIKIRMDMISTGIRTPVGIKISGQDLQEIGRIALDVEAAVKDVRGTRSAFADRVSGGRYLEIDPNREELARRNIDLALFQSIIQTALGGMKIAESIQGRERYNIQMRYDRPFRESEQDLAEILVPTPMGQHIPLGELATITYAEGPPMIKSEDARLTGWVFVDMSGRDMGGYVTEAQAHIAKVVPLPPGYAITWSGQYEQMMEARQRLNIAIPAAAAIILLLLMIHFGRLDRTMMVMTALPFGLVGGLWAVYLADYHLSVAVAVGFIALGGIAVETAVVMLLYIDQQVRHDQPQNHRALFDAVITGAAMRVRPKLMTVAVIIAGLLPIFYTDGSGSDVMRRIALPMVGGMLSTTLMTLIVIPVLYMLWEARRLPIEPNPTLHSGE</sequence>
<keyword evidence="10" id="KW-1185">Reference proteome</keyword>
<proteinExistence type="inferred from homology"/>
<dbReference type="PANTHER" id="PTHR32063:SF19">
    <property type="entry name" value="CATION EFFLUX SYSTEM PROTEIN CUSA"/>
    <property type="match status" value="1"/>
</dbReference>
<dbReference type="STRING" id="156889.Mmc1_3385"/>
<dbReference type="Gene3D" id="3.30.2090.10">
    <property type="entry name" value="Multidrug efflux transporter AcrB TolC docking domain, DN and DC subdomains"/>
    <property type="match status" value="2"/>
</dbReference>
<dbReference type="InterPro" id="IPR001036">
    <property type="entry name" value="Acrflvin-R"/>
</dbReference>
<dbReference type="PANTHER" id="PTHR32063">
    <property type="match status" value="1"/>
</dbReference>
<dbReference type="Gene3D" id="3.30.70.1440">
    <property type="entry name" value="Multidrug efflux transporter AcrB pore domain"/>
    <property type="match status" value="1"/>
</dbReference>
<protein>
    <submittedName>
        <fullName evidence="9">Heavy metal efflux pump, CzcA family</fullName>
    </submittedName>
</protein>
<dbReference type="PRINTS" id="PR00702">
    <property type="entry name" value="ACRIFLAVINRP"/>
</dbReference>
<feature type="transmembrane region" description="Helical" evidence="8">
    <location>
        <begin position="364"/>
        <end position="397"/>
    </location>
</feature>
<evidence type="ECO:0000313" key="9">
    <source>
        <dbReference type="EMBL" id="ABK45871.1"/>
    </source>
</evidence>
<reference evidence="10" key="1">
    <citation type="journal article" date="2009" name="Appl. Environ. Microbiol.">
        <title>Complete genome sequence of the chemolithoautotrophic marine magnetotactic coccus strain MC-1.</title>
        <authorList>
            <person name="Schubbe S."/>
            <person name="Williams T.J."/>
            <person name="Xie G."/>
            <person name="Kiss H.E."/>
            <person name="Brettin T.S."/>
            <person name="Martinez D."/>
            <person name="Ross C.A."/>
            <person name="Schuler D."/>
            <person name="Cox B.L."/>
            <person name="Nealson K.H."/>
            <person name="Bazylinski D.A."/>
        </authorList>
    </citation>
    <scope>NUCLEOTIDE SEQUENCE [LARGE SCALE GENOMIC DNA]</scope>
    <source>
        <strain evidence="10">ATCC BAA-1437 / JCM 17883 / MC-1</strain>
    </source>
</reference>
<keyword evidence="6 8" id="KW-1133">Transmembrane helix</keyword>
<dbReference type="HOGENOM" id="CLU_002755_1_2_5"/>
<dbReference type="NCBIfam" id="TIGR00914">
    <property type="entry name" value="2A0601"/>
    <property type="match status" value="1"/>
</dbReference>
<feature type="transmembrane region" description="Helical" evidence="8">
    <location>
        <begin position="991"/>
        <end position="1006"/>
    </location>
</feature>
<dbReference type="GO" id="GO:0005886">
    <property type="term" value="C:plasma membrane"/>
    <property type="evidence" value="ECO:0007669"/>
    <property type="project" value="UniProtKB-SubCell"/>
</dbReference>
<feature type="transmembrane region" description="Helical" evidence="8">
    <location>
        <begin position="28"/>
        <end position="49"/>
    </location>
</feature>
<dbReference type="AlphaFoldDB" id="A0LD28"/>
<dbReference type="Proteomes" id="UP000002586">
    <property type="component" value="Chromosome"/>
</dbReference>
<comment type="subcellular location">
    <subcellularLocation>
        <location evidence="1">Cell membrane</location>
        <topology evidence="1">Multi-pass membrane protein</topology>
    </subcellularLocation>
</comment>
<feature type="transmembrane region" description="Helical" evidence="8">
    <location>
        <begin position="1018"/>
        <end position="1044"/>
    </location>
</feature>
<dbReference type="InterPro" id="IPR027463">
    <property type="entry name" value="AcrB_DN_DC_subdom"/>
</dbReference>
<reference evidence="9 10" key="2">
    <citation type="journal article" date="2012" name="Int. J. Syst. Evol. Microbiol.">
        <title>Magnetococcus marinus gen. nov., sp. nov., a marine, magnetotactic bacterium that represents a novel lineage (Magnetococcaceae fam. nov.; Magnetococcales ord. nov.) at the base of the Alphaproteobacteria.</title>
        <authorList>
            <person name="Bazylinski D.A."/>
            <person name="Williams T.J."/>
            <person name="Lefevre C.T."/>
            <person name="Berg R.J."/>
            <person name="Zhang C.L."/>
            <person name="Bowser S.S."/>
            <person name="Dean A.J."/>
            <person name="Beveridge T.J."/>
        </authorList>
    </citation>
    <scope>NUCLEOTIDE SEQUENCE [LARGE SCALE GENOMIC DNA]</scope>
    <source>
        <strain evidence="10">ATCC BAA-1437 / JCM 17883 / MC-1</strain>
    </source>
</reference>
<dbReference type="InterPro" id="IPR004763">
    <property type="entry name" value="CusA-like"/>
</dbReference>
<keyword evidence="7 8" id="KW-0472">Membrane</keyword>
<dbReference type="Gene3D" id="3.30.70.1320">
    <property type="entry name" value="Multidrug efflux transporter AcrB pore domain like"/>
    <property type="match status" value="1"/>
</dbReference>
<dbReference type="Gene3D" id="1.20.1640.10">
    <property type="entry name" value="Multidrug efflux transporter AcrB transmembrane domain"/>
    <property type="match status" value="2"/>
</dbReference>
<evidence type="ECO:0000256" key="3">
    <source>
        <dbReference type="ARBA" id="ARBA00022448"/>
    </source>
</evidence>
<dbReference type="EMBL" id="CP000471">
    <property type="protein sequence ID" value="ABK45871.1"/>
    <property type="molecule type" value="Genomic_DNA"/>
</dbReference>
<evidence type="ECO:0000256" key="1">
    <source>
        <dbReference type="ARBA" id="ARBA00004651"/>
    </source>
</evidence>
<feature type="transmembrane region" description="Helical" evidence="8">
    <location>
        <begin position="496"/>
        <end position="517"/>
    </location>
</feature>
<keyword evidence="3" id="KW-0813">Transport</keyword>
<accession>A0LD28</accession>
<dbReference type="RefSeq" id="WP_011714930.1">
    <property type="nucleotide sequence ID" value="NC_008576.1"/>
</dbReference>
<dbReference type="SUPFAM" id="SSF82866">
    <property type="entry name" value="Multidrug efflux transporter AcrB transmembrane domain"/>
    <property type="match status" value="2"/>
</dbReference>
<dbReference type="SUPFAM" id="SSF82693">
    <property type="entry name" value="Multidrug efflux transporter AcrB pore domain, PN1, PN2, PC1 and PC2 subdomains"/>
    <property type="match status" value="2"/>
</dbReference>
<dbReference type="Gene3D" id="3.30.70.1430">
    <property type="entry name" value="Multidrug efflux transporter AcrB pore domain"/>
    <property type="match status" value="2"/>
</dbReference>
<evidence type="ECO:0000256" key="7">
    <source>
        <dbReference type="ARBA" id="ARBA00023136"/>
    </source>
</evidence>
<feature type="transmembrane region" description="Helical" evidence="8">
    <location>
        <begin position="910"/>
        <end position="930"/>
    </location>
</feature>
<gene>
    <name evidence="9" type="ordered locus">Mmc1_3385</name>
</gene>
<feature type="transmembrane region" description="Helical" evidence="8">
    <location>
        <begin position="936"/>
        <end position="960"/>
    </location>
</feature>